<evidence type="ECO:0000256" key="6">
    <source>
        <dbReference type="ARBA" id="ARBA00023065"/>
    </source>
</evidence>
<dbReference type="CDD" id="cd19064">
    <property type="entry name" value="LGIC_TM_nAChR"/>
    <property type="match status" value="1"/>
</dbReference>
<dbReference type="GO" id="GO:0004888">
    <property type="term" value="F:transmembrane signaling receptor activity"/>
    <property type="evidence" value="ECO:0007669"/>
    <property type="project" value="InterPro"/>
</dbReference>
<proteinExistence type="inferred from homology"/>
<evidence type="ECO:0000256" key="12">
    <source>
        <dbReference type="ARBA" id="ARBA00023286"/>
    </source>
</evidence>
<keyword evidence="18" id="KW-1185">Reference proteome</keyword>
<evidence type="ECO:0000256" key="9">
    <source>
        <dbReference type="ARBA" id="ARBA00023170"/>
    </source>
</evidence>
<dbReference type="InterPro" id="IPR006201">
    <property type="entry name" value="Neur_channel"/>
</dbReference>
<dbReference type="GO" id="GO:0045211">
    <property type="term" value="C:postsynaptic membrane"/>
    <property type="evidence" value="ECO:0007669"/>
    <property type="project" value="UniProtKB-SubCell"/>
</dbReference>
<keyword evidence="7 15" id="KW-0472">Membrane</keyword>
<keyword evidence="4 15" id="KW-1133">Transmembrane helix</keyword>
<dbReference type="InterPro" id="IPR006202">
    <property type="entry name" value="Neur_chan_lig-bd"/>
</dbReference>
<keyword evidence="12" id="KW-1071">Ligand-gated ion channel</keyword>
<evidence type="ECO:0000256" key="2">
    <source>
        <dbReference type="ARBA" id="ARBA00022475"/>
    </source>
</evidence>
<reference evidence="19" key="1">
    <citation type="submission" date="2016-11" db="UniProtKB">
        <authorList>
            <consortium name="WormBaseParasite"/>
        </authorList>
    </citation>
    <scope>IDENTIFICATION</scope>
</reference>
<dbReference type="WBParaSite" id="Hba_16327">
    <property type="protein sequence ID" value="Hba_16327"/>
    <property type="gene ID" value="Hba_16327"/>
</dbReference>
<dbReference type="AlphaFoldDB" id="A0A1I7XFN3"/>
<evidence type="ECO:0000256" key="1">
    <source>
        <dbReference type="ARBA" id="ARBA00022448"/>
    </source>
</evidence>
<evidence type="ECO:0000313" key="18">
    <source>
        <dbReference type="Proteomes" id="UP000095283"/>
    </source>
</evidence>
<dbReference type="InterPro" id="IPR036719">
    <property type="entry name" value="Neuro-gated_channel_TM_sf"/>
</dbReference>
<dbReference type="GO" id="GO:0022848">
    <property type="term" value="F:acetylcholine-gated monoatomic cation-selective channel activity"/>
    <property type="evidence" value="ECO:0007669"/>
    <property type="project" value="InterPro"/>
</dbReference>
<comment type="subcellular location">
    <subcellularLocation>
        <location evidence="14">Postsynaptic cell membrane</location>
        <topology evidence="14">Multi-pass membrane protein</topology>
    </subcellularLocation>
</comment>
<feature type="transmembrane region" description="Helical" evidence="15">
    <location>
        <begin position="389"/>
        <end position="413"/>
    </location>
</feature>
<evidence type="ECO:0000256" key="15">
    <source>
        <dbReference type="RuleBase" id="RU000687"/>
    </source>
</evidence>
<keyword evidence="3 15" id="KW-0812">Transmembrane</keyword>
<feature type="transmembrane region" description="Helical" evidence="15">
    <location>
        <begin position="67"/>
        <end position="88"/>
    </location>
</feature>
<dbReference type="Proteomes" id="UP000095283">
    <property type="component" value="Unplaced"/>
</dbReference>
<sequence>MPAWQRIIETTLFVPVGLWIVYTTVPLLDCAFSSRPKNYSRYAVLTLYSLIFGAELAFKMISKRTCFLFRLNMYFMPGAFFALAFPILNTRFTRAYRVIAVAHQFLLIPIISKTYSAIASSIIDVFPGLQYKIYSNMVHFNELVILVCLIHAVSTDRFVTQLLEHLLTDYNKNVRPVKNASDSLHVKFGANLCRLIDVDEVNQVLTTSLWLEMQWSDRKLVWNPFEWGGVERVHIPSDQIWIPDILLYNNADGEPHITIDSLALVDYRGTVLWQPPSIYKSLCPINIEYFPYDSQECHLKFGGWSNDGQTLALEQIPVNIHDRPVKKIDSTGTEFLYLEQGLGLSFYHESAEWDLLRATSSRYAQIYPGCCGQQYYIDIRYNIVIRRKAIFFTVMLTIPCMLIANTTPFVFMIPPNEHKMTFSISIFVAFTVFYLVLIELIPPTSLVLPLIGKYLLFTLMMITVSILISVVNINIYRRQAFASEMSPWQRWLFVKTLPKYFRLKRLAIDTSDSVESSVTITKGTWVFLDSLTHGEPKLDKKGKLFLKCHDYGFSVSYR</sequence>
<comment type="similarity">
    <text evidence="15">Belongs to the ligand-gated ion channel (TC 1.A.9) family.</text>
</comment>
<feature type="transmembrane region" description="Helical" evidence="15">
    <location>
        <begin position="454"/>
        <end position="476"/>
    </location>
</feature>
<dbReference type="Gene3D" id="2.70.170.10">
    <property type="entry name" value="Neurotransmitter-gated ion-channel ligand-binding domain"/>
    <property type="match status" value="1"/>
</dbReference>
<dbReference type="FunFam" id="2.70.170.10:FF:000044">
    <property type="entry name" value="AcetylCholine Receptor"/>
    <property type="match status" value="1"/>
</dbReference>
<accession>A0A1I7XFN3</accession>
<evidence type="ECO:0000256" key="11">
    <source>
        <dbReference type="ARBA" id="ARBA00023257"/>
    </source>
</evidence>
<dbReference type="PRINTS" id="PR00252">
    <property type="entry name" value="NRIONCHANNEL"/>
</dbReference>
<dbReference type="InterPro" id="IPR006029">
    <property type="entry name" value="Neurotrans-gated_channel_TM"/>
</dbReference>
<dbReference type="PANTHER" id="PTHR18945">
    <property type="entry name" value="NEUROTRANSMITTER GATED ION CHANNEL"/>
    <property type="match status" value="1"/>
</dbReference>
<dbReference type="InterPro" id="IPR002394">
    <property type="entry name" value="Nicotinic_acetylcholine_rcpt"/>
</dbReference>
<dbReference type="InterPro" id="IPR018000">
    <property type="entry name" value="Neurotransmitter_ion_chnl_CS"/>
</dbReference>
<dbReference type="Pfam" id="PF02931">
    <property type="entry name" value="Neur_chan_LBD"/>
    <property type="match status" value="1"/>
</dbReference>
<feature type="transmembrane region" description="Helical" evidence="15">
    <location>
        <begin position="12"/>
        <end position="30"/>
    </location>
</feature>
<evidence type="ECO:0000256" key="14">
    <source>
        <dbReference type="ARBA" id="ARBA00034104"/>
    </source>
</evidence>
<evidence type="ECO:0000259" key="17">
    <source>
        <dbReference type="Pfam" id="PF02932"/>
    </source>
</evidence>
<evidence type="ECO:0000313" key="19">
    <source>
        <dbReference type="WBParaSite" id="Hba_16327"/>
    </source>
</evidence>
<keyword evidence="11" id="KW-0628">Postsynaptic cell membrane</keyword>
<keyword evidence="5" id="KW-0770">Synapse</keyword>
<dbReference type="SUPFAM" id="SSF90112">
    <property type="entry name" value="Neurotransmitter-gated ion-channel transmembrane pore"/>
    <property type="match status" value="1"/>
</dbReference>
<comment type="caution">
    <text evidence="15">Lacks conserved residue(s) required for the propagation of feature annotation.</text>
</comment>
<protein>
    <submittedName>
        <fullName evidence="19">Neur_chan_LBD domain-containing protein</fullName>
    </submittedName>
</protein>
<evidence type="ECO:0000256" key="13">
    <source>
        <dbReference type="ARBA" id="ARBA00023303"/>
    </source>
</evidence>
<keyword evidence="13 15" id="KW-0407">Ion channel</keyword>
<keyword evidence="2" id="KW-1003">Cell membrane</keyword>
<keyword evidence="6 15" id="KW-0406">Ion transport</keyword>
<keyword evidence="10" id="KW-0325">Glycoprotein</keyword>
<dbReference type="InterPro" id="IPR036734">
    <property type="entry name" value="Neur_chan_lig-bd_sf"/>
</dbReference>
<evidence type="ECO:0000256" key="8">
    <source>
        <dbReference type="ARBA" id="ARBA00023157"/>
    </source>
</evidence>
<keyword evidence="9" id="KW-0675">Receptor</keyword>
<dbReference type="InterPro" id="IPR038050">
    <property type="entry name" value="Neuro_actylchol_rec"/>
</dbReference>
<dbReference type="Gene3D" id="1.20.58.390">
    <property type="entry name" value="Neurotransmitter-gated ion-channel transmembrane domain"/>
    <property type="match status" value="1"/>
</dbReference>
<feature type="domain" description="Neurotransmitter-gated ion-channel ligand-binding" evidence="16">
    <location>
        <begin position="160"/>
        <end position="388"/>
    </location>
</feature>
<feature type="transmembrane region" description="Helical" evidence="15">
    <location>
        <begin position="42"/>
        <end position="61"/>
    </location>
</feature>
<keyword evidence="8" id="KW-1015">Disulfide bond</keyword>
<evidence type="ECO:0000256" key="4">
    <source>
        <dbReference type="ARBA" id="ARBA00022989"/>
    </source>
</evidence>
<dbReference type="PROSITE" id="PS00236">
    <property type="entry name" value="NEUROTR_ION_CHANNEL"/>
    <property type="match status" value="1"/>
</dbReference>
<feature type="transmembrane region" description="Helical" evidence="15">
    <location>
        <begin position="420"/>
        <end position="442"/>
    </location>
</feature>
<evidence type="ECO:0000256" key="10">
    <source>
        <dbReference type="ARBA" id="ARBA00023180"/>
    </source>
</evidence>
<evidence type="ECO:0000256" key="7">
    <source>
        <dbReference type="ARBA" id="ARBA00023136"/>
    </source>
</evidence>
<name>A0A1I7XFN3_HETBA</name>
<evidence type="ECO:0000256" key="5">
    <source>
        <dbReference type="ARBA" id="ARBA00023018"/>
    </source>
</evidence>
<organism evidence="18 19">
    <name type="scientific">Heterorhabditis bacteriophora</name>
    <name type="common">Entomopathogenic nematode worm</name>
    <dbReference type="NCBI Taxonomy" id="37862"/>
    <lineage>
        <taxon>Eukaryota</taxon>
        <taxon>Metazoa</taxon>
        <taxon>Ecdysozoa</taxon>
        <taxon>Nematoda</taxon>
        <taxon>Chromadorea</taxon>
        <taxon>Rhabditida</taxon>
        <taxon>Rhabditina</taxon>
        <taxon>Rhabditomorpha</taxon>
        <taxon>Strongyloidea</taxon>
        <taxon>Heterorhabditidae</taxon>
        <taxon>Heterorhabditis</taxon>
    </lineage>
</organism>
<dbReference type="PRINTS" id="PR00254">
    <property type="entry name" value="NICOTINICR"/>
</dbReference>
<evidence type="ECO:0000259" key="16">
    <source>
        <dbReference type="Pfam" id="PF02931"/>
    </source>
</evidence>
<keyword evidence="1 15" id="KW-0813">Transport</keyword>
<dbReference type="Pfam" id="PF02932">
    <property type="entry name" value="Neur_chan_memb"/>
    <property type="match status" value="1"/>
</dbReference>
<dbReference type="SUPFAM" id="SSF63712">
    <property type="entry name" value="Nicotinic receptor ligand binding domain-like"/>
    <property type="match status" value="1"/>
</dbReference>
<evidence type="ECO:0000256" key="3">
    <source>
        <dbReference type="ARBA" id="ARBA00022692"/>
    </source>
</evidence>
<feature type="domain" description="Neurotransmitter-gated ion-channel transmembrane" evidence="17">
    <location>
        <begin position="397"/>
        <end position="514"/>
    </location>
</feature>